<evidence type="ECO:0000259" key="4">
    <source>
        <dbReference type="SMART" id="SM01321"/>
    </source>
</evidence>
<dbReference type="Proteomes" id="UP000007843">
    <property type="component" value="Chromosome"/>
</dbReference>
<dbReference type="GO" id="GO:0004803">
    <property type="term" value="F:transposase activity"/>
    <property type="evidence" value="ECO:0007669"/>
    <property type="project" value="InterPro"/>
</dbReference>
<dbReference type="NCBIfam" id="NF047646">
    <property type="entry name" value="REP_Tyr_transpos"/>
    <property type="match status" value="1"/>
</dbReference>
<evidence type="ECO:0000256" key="1">
    <source>
        <dbReference type="ARBA" id="ARBA00022578"/>
    </source>
</evidence>
<evidence type="ECO:0000313" key="6">
    <source>
        <dbReference type="Proteomes" id="UP000007843"/>
    </source>
</evidence>
<keyword evidence="2" id="KW-0238">DNA-binding</keyword>
<dbReference type="HOGENOM" id="CLU_068226_6_0_6"/>
<gene>
    <name evidence="5" type="ordered locus">KOX_12310</name>
</gene>
<dbReference type="InterPro" id="IPR036515">
    <property type="entry name" value="Transposase_17_sf"/>
</dbReference>
<accession>A0A0H3H766</accession>
<dbReference type="RefSeq" id="WP_014228128.1">
    <property type="nucleotide sequence ID" value="NC_016612.1"/>
</dbReference>
<dbReference type="GO" id="GO:0043565">
    <property type="term" value="F:sequence-specific DNA binding"/>
    <property type="evidence" value="ECO:0007669"/>
    <property type="project" value="TreeGrafter"/>
</dbReference>
<sequence length="169" mass="20680">MQRSAAWWAYRRYYLKGGTWFFTVNLRNRKSRLLTEHIGTLRHAILTIKRRKPFYIDAWVILPEHLHCIWTLPGDDSDFSARWRDIKGCFSKALKQENVWQPRFWEHVIRDEDDYRRHIDYTYINPVKHGWVRQVCDWPFSAFHRDVRRGLYPDNWGGEIHDFLCGERQ</sequence>
<organism evidence="5 6">
    <name type="scientific">Klebsiella michiganensis (strain ATCC 8724 / DSM 4798 / JCM 20051 / NBRC 3318 / NRRL B-199 / KCTC 1686 / BUCSAV 143 / CCM 1901)</name>
    <dbReference type="NCBI Taxonomy" id="1006551"/>
    <lineage>
        <taxon>Bacteria</taxon>
        <taxon>Pseudomonadati</taxon>
        <taxon>Pseudomonadota</taxon>
        <taxon>Gammaproteobacteria</taxon>
        <taxon>Enterobacterales</taxon>
        <taxon>Enterobacteriaceae</taxon>
        <taxon>Klebsiella/Raoultella group</taxon>
        <taxon>Klebsiella</taxon>
    </lineage>
</organism>
<name>A0A0H3H766_KLEM8</name>
<dbReference type="Gene3D" id="3.30.70.1290">
    <property type="entry name" value="Transposase IS200-like"/>
    <property type="match status" value="1"/>
</dbReference>
<dbReference type="SMART" id="SM01321">
    <property type="entry name" value="Y1_Tnp"/>
    <property type="match status" value="1"/>
</dbReference>
<reference evidence="5 6" key="1">
    <citation type="journal article" date="2012" name="J. Bacteriol.">
        <title>Complete genome sequence of Klebsiella oxytoca KCTC 1686, used in production of 2,3-butanediol.</title>
        <authorList>
            <person name="Shin S.H."/>
            <person name="Kim S."/>
            <person name="Kim J.Y."/>
            <person name="Lee S."/>
            <person name="Um Y."/>
            <person name="Oh M.K."/>
            <person name="Kim Y.R."/>
            <person name="Lee J."/>
            <person name="Yang K.S."/>
        </authorList>
    </citation>
    <scope>NUCLEOTIDE SEQUENCE [LARGE SCALE GENOMIC DNA]</scope>
    <source>
        <strain evidence="6">ATCC 8724 / DSM 4798 / JCM 20051 / NBRC 3318 / NRRL B-199 / KCTC 1686</strain>
    </source>
</reference>
<dbReference type="KEGG" id="kox:KOX_12310"/>
<dbReference type="FunFam" id="3.30.70.1290:FF:000001">
    <property type="entry name" value="REP-associated tyrosine transposase"/>
    <property type="match status" value="1"/>
</dbReference>
<evidence type="ECO:0000256" key="3">
    <source>
        <dbReference type="ARBA" id="ARBA00061320"/>
    </source>
</evidence>
<dbReference type="GO" id="GO:0006313">
    <property type="term" value="P:DNA transposition"/>
    <property type="evidence" value="ECO:0007669"/>
    <property type="project" value="InterPro"/>
</dbReference>
<comment type="similarity">
    <text evidence="3">Belongs to the transposase 17 family. RAYT subfamily.</text>
</comment>
<evidence type="ECO:0000313" key="5">
    <source>
        <dbReference type="EMBL" id="AEX04188.1"/>
    </source>
</evidence>
<feature type="domain" description="Transposase IS200-like" evidence="4">
    <location>
        <begin position="15"/>
        <end position="125"/>
    </location>
</feature>
<dbReference type="InterPro" id="IPR002686">
    <property type="entry name" value="Transposase_17"/>
</dbReference>
<dbReference type="PANTHER" id="PTHR36966:SF1">
    <property type="entry name" value="REP-ASSOCIATED TYROSINE TRANSPOSASE"/>
    <property type="match status" value="1"/>
</dbReference>
<evidence type="ECO:0000256" key="2">
    <source>
        <dbReference type="ARBA" id="ARBA00023125"/>
    </source>
</evidence>
<keyword evidence="1" id="KW-0815">Transposition</keyword>
<proteinExistence type="inferred from homology"/>
<protein>
    <recommendedName>
        <fullName evidence="4">Transposase IS200-like domain-containing protein</fullName>
    </recommendedName>
</protein>
<dbReference type="SUPFAM" id="SSF143422">
    <property type="entry name" value="Transposase IS200-like"/>
    <property type="match status" value="1"/>
</dbReference>
<dbReference type="PANTHER" id="PTHR36966">
    <property type="entry name" value="REP-ASSOCIATED TYROSINE TRANSPOSASE"/>
    <property type="match status" value="1"/>
</dbReference>
<dbReference type="EMBL" id="CP003218">
    <property type="protein sequence ID" value="AEX04188.1"/>
    <property type="molecule type" value="Genomic_DNA"/>
</dbReference>
<dbReference type="AlphaFoldDB" id="A0A0H3H766"/>
<dbReference type="InterPro" id="IPR052715">
    <property type="entry name" value="RAYT_transposase"/>
</dbReference>